<dbReference type="PROSITE" id="PS50082">
    <property type="entry name" value="WD_REPEATS_2"/>
    <property type="match status" value="2"/>
</dbReference>
<dbReference type="PROSITE" id="PS50294">
    <property type="entry name" value="WD_REPEATS_REGION"/>
    <property type="match status" value="2"/>
</dbReference>
<dbReference type="InterPro" id="IPR017441">
    <property type="entry name" value="Protein_kinase_ATP_BS"/>
</dbReference>
<keyword evidence="10" id="KW-1185">Reference proteome</keyword>
<evidence type="ECO:0000256" key="5">
    <source>
        <dbReference type="PROSITE-ProRule" id="PRU00221"/>
    </source>
</evidence>
<evidence type="ECO:0000256" key="1">
    <source>
        <dbReference type="ARBA" id="ARBA00022679"/>
    </source>
</evidence>
<dbReference type="SUPFAM" id="SSF56112">
    <property type="entry name" value="Protein kinase-like (PK-like)"/>
    <property type="match status" value="1"/>
</dbReference>
<evidence type="ECO:0000313" key="10">
    <source>
        <dbReference type="Proteomes" id="UP001500840"/>
    </source>
</evidence>
<reference evidence="10" key="1">
    <citation type="journal article" date="2019" name="Int. J. Syst. Evol. Microbiol.">
        <title>The Global Catalogue of Microorganisms (GCM) 10K type strain sequencing project: providing services to taxonomists for standard genome sequencing and annotation.</title>
        <authorList>
            <consortium name="The Broad Institute Genomics Platform"/>
            <consortium name="The Broad Institute Genome Sequencing Center for Infectious Disease"/>
            <person name="Wu L."/>
            <person name="Ma J."/>
        </authorList>
    </citation>
    <scope>NUCLEOTIDE SEQUENCE [LARGE SCALE GENOMIC DNA]</scope>
    <source>
        <strain evidence="10">JCM 17759</strain>
    </source>
</reference>
<gene>
    <name evidence="9" type="ORF">GCM10023156_27020</name>
</gene>
<dbReference type="SUPFAM" id="SSF50998">
    <property type="entry name" value="Quinoprotein alcohol dehydrogenase-like"/>
    <property type="match status" value="1"/>
</dbReference>
<dbReference type="Pfam" id="PF00069">
    <property type="entry name" value="Pkinase"/>
    <property type="match status" value="1"/>
</dbReference>
<dbReference type="Pfam" id="PF00400">
    <property type="entry name" value="WD40"/>
    <property type="match status" value="5"/>
</dbReference>
<keyword evidence="5" id="KW-0853">WD repeat</keyword>
<dbReference type="PROSITE" id="PS00108">
    <property type="entry name" value="PROTEIN_KINASE_ST"/>
    <property type="match status" value="1"/>
</dbReference>
<feature type="domain" description="Protein kinase" evidence="8">
    <location>
        <begin position="88"/>
        <end position="390"/>
    </location>
</feature>
<feature type="compositionally biased region" description="Acidic residues" evidence="7">
    <location>
        <begin position="189"/>
        <end position="205"/>
    </location>
</feature>
<feature type="binding site" evidence="6">
    <location>
        <position position="117"/>
    </location>
    <ligand>
        <name>ATP</name>
        <dbReference type="ChEBI" id="CHEBI:30616"/>
    </ligand>
</feature>
<dbReference type="CDD" id="cd14014">
    <property type="entry name" value="STKc_PknB_like"/>
    <property type="match status" value="1"/>
</dbReference>
<name>A0ABP8MQH9_9BACT</name>
<dbReference type="InterPro" id="IPR001680">
    <property type="entry name" value="WD40_rpt"/>
</dbReference>
<feature type="repeat" description="WD" evidence="5">
    <location>
        <begin position="1055"/>
        <end position="1096"/>
    </location>
</feature>
<dbReference type="GO" id="GO:0016301">
    <property type="term" value="F:kinase activity"/>
    <property type="evidence" value="ECO:0007669"/>
    <property type="project" value="UniProtKB-KW"/>
</dbReference>
<dbReference type="InterPro" id="IPR008271">
    <property type="entry name" value="Ser/Thr_kinase_AS"/>
</dbReference>
<feature type="region of interest" description="Disordered" evidence="7">
    <location>
        <begin position="180"/>
        <end position="206"/>
    </location>
</feature>
<feature type="compositionally biased region" description="Polar residues" evidence="7">
    <location>
        <begin position="54"/>
        <end position="77"/>
    </location>
</feature>
<keyword evidence="3 9" id="KW-0418">Kinase</keyword>
<comment type="caution">
    <text evidence="9">The sequence shown here is derived from an EMBL/GenBank/DDBJ whole genome shotgun (WGS) entry which is preliminary data.</text>
</comment>
<sequence>MKKFDNMVLDNLIAAYLDEMEQGRKVAPERFIARYPELREPFLRFVAQHIQVNGSTPLTGNADETSFSDDTPRNINEPTDVPRQLGRYRLIRTLGSGGMSVVYEAIASDSSEPVALKVLHAAAANDSGMRKRFRREAETIRSLNHPHVVPLRDFGTHDGTSFLAMQMISGETVAQQISGVRKDGSQFGEPEDDNDDDDNDDDAMTDDAITNAVSDDNAGNPDWTMTDIASAIANIADALDHAHRRGVVHRDVKPSNLLIDSDRKVWLTDFGLASANEAQTVLTRTGQIIGTPHYMSPEQASGSANRIDHRTDIYSLGATLYEWVTLKRPHQGDRFHVLLEIVSGRLKPPSKVCESVPASLEAIIMQAMSQSPADRYTSAAEMANDLRRFSSGMPIHARRPGRADQAVRWLVRNPKTSIASALGFASVVLAVILTQSLASWRLSKLNTRLAASTATLEHTNNQLAETNSHLYRSQSELRRHLYVADMASAYRAYAQQDIRAVHRLLARQVPGPTSRVSDEFDQRGFEWWLLKNLSRPPEVLTLGKHDGPATEVALNPSGTDLFSVGEDGWVRHWDILSGREIHQWSIGGSLDAIALSADGSKLVTGSNVPTGLNPVTLRVASTGEVAAQLQGHEYSVESAAFSRDGKWIATAGRYHQVLLHDAHGQLHARLTTGSRNESLCFSPDSEQLVGILRDEIDGDHWHSLRSWTVPDLEPARIWEFNFSPLTFALSGNGKRMIAADSANWALTRWRDSQRIDSRGEIHGRIRCVAINHGGNRVAAGCDNGMIYIWKIESGKANSDQPPPRIINTDGHKITSLAFFDDDRILASCENGMLQAWSLQESKFQHPPFGASTRAITRRPTDSDHLFLRGDHGGIERFDLSTLDHEQIAHVDSDNQYKLAVTPDGMMIVAAAPDQLVVVSAADGRELHQIDTTMSGKDCRGLRFVDQGRRLLALYNDRFRQYETADWKMIDEIMLPNSSAREIISSPDESVVLVVTQDALLFYDVKTLQPKNVYPRRFGPLTSASYAANGQTIAVGHQDGTIELLNALDSEPIGLLTAHRNTVYGLWFVDDDRTLISSSHAGNIRFWDVSSGREIGGLDIGNTSADLIHFSEPLQKLFSFGPHRPIKVWSGQRSE</sequence>
<dbReference type="SMART" id="SM00220">
    <property type="entry name" value="S_TKc"/>
    <property type="match status" value="1"/>
</dbReference>
<dbReference type="InterPro" id="IPR000719">
    <property type="entry name" value="Prot_kinase_dom"/>
</dbReference>
<feature type="repeat" description="WD" evidence="5">
    <location>
        <begin position="542"/>
        <end position="583"/>
    </location>
</feature>
<dbReference type="PANTHER" id="PTHR43289:SF6">
    <property type="entry name" value="SERINE_THREONINE-PROTEIN KINASE NEKL-3"/>
    <property type="match status" value="1"/>
</dbReference>
<dbReference type="InterPro" id="IPR036322">
    <property type="entry name" value="WD40_repeat_dom_sf"/>
</dbReference>
<keyword evidence="4 6" id="KW-0067">ATP-binding</keyword>
<evidence type="ECO:0000256" key="6">
    <source>
        <dbReference type="PROSITE-ProRule" id="PRU10141"/>
    </source>
</evidence>
<dbReference type="PROSITE" id="PS00107">
    <property type="entry name" value="PROTEIN_KINASE_ATP"/>
    <property type="match status" value="1"/>
</dbReference>
<dbReference type="Gene3D" id="1.10.510.10">
    <property type="entry name" value="Transferase(Phosphotransferase) domain 1"/>
    <property type="match status" value="1"/>
</dbReference>
<feature type="region of interest" description="Disordered" evidence="7">
    <location>
        <begin position="54"/>
        <end position="80"/>
    </location>
</feature>
<keyword evidence="1" id="KW-0808">Transferase</keyword>
<dbReference type="PROSITE" id="PS50011">
    <property type="entry name" value="PROTEIN_KINASE_DOM"/>
    <property type="match status" value="1"/>
</dbReference>
<evidence type="ECO:0000259" key="8">
    <source>
        <dbReference type="PROSITE" id="PS50011"/>
    </source>
</evidence>
<dbReference type="Gene3D" id="2.130.10.10">
    <property type="entry name" value="YVTN repeat-like/Quinoprotein amine dehydrogenase"/>
    <property type="match status" value="3"/>
</dbReference>
<accession>A0ABP8MQH9</accession>
<dbReference type="Gene3D" id="3.30.200.20">
    <property type="entry name" value="Phosphorylase Kinase, domain 1"/>
    <property type="match status" value="1"/>
</dbReference>
<keyword evidence="2 6" id="KW-0547">Nucleotide-binding</keyword>
<dbReference type="InterPro" id="IPR011009">
    <property type="entry name" value="Kinase-like_dom_sf"/>
</dbReference>
<dbReference type="InterPro" id="IPR015943">
    <property type="entry name" value="WD40/YVTN_repeat-like_dom_sf"/>
</dbReference>
<evidence type="ECO:0000313" key="9">
    <source>
        <dbReference type="EMBL" id="GAA4454487.1"/>
    </source>
</evidence>
<organism evidence="9 10">
    <name type="scientific">Novipirellula rosea</name>
    <dbReference type="NCBI Taxonomy" id="1031540"/>
    <lineage>
        <taxon>Bacteria</taxon>
        <taxon>Pseudomonadati</taxon>
        <taxon>Planctomycetota</taxon>
        <taxon>Planctomycetia</taxon>
        <taxon>Pirellulales</taxon>
        <taxon>Pirellulaceae</taxon>
        <taxon>Novipirellula</taxon>
    </lineage>
</organism>
<dbReference type="EMBL" id="BAABGA010000035">
    <property type="protein sequence ID" value="GAA4454487.1"/>
    <property type="molecule type" value="Genomic_DNA"/>
</dbReference>
<dbReference type="RefSeq" id="WP_345322790.1">
    <property type="nucleotide sequence ID" value="NZ_BAABGA010000035.1"/>
</dbReference>
<evidence type="ECO:0000256" key="4">
    <source>
        <dbReference type="ARBA" id="ARBA00022840"/>
    </source>
</evidence>
<proteinExistence type="predicted"/>
<dbReference type="PANTHER" id="PTHR43289">
    <property type="entry name" value="MITOGEN-ACTIVATED PROTEIN KINASE KINASE KINASE 20-RELATED"/>
    <property type="match status" value="1"/>
</dbReference>
<dbReference type="InterPro" id="IPR011047">
    <property type="entry name" value="Quinoprotein_ADH-like_sf"/>
</dbReference>
<evidence type="ECO:0000256" key="2">
    <source>
        <dbReference type="ARBA" id="ARBA00022741"/>
    </source>
</evidence>
<dbReference type="Proteomes" id="UP001500840">
    <property type="component" value="Unassembled WGS sequence"/>
</dbReference>
<protein>
    <submittedName>
        <fullName evidence="9">Serine/threonine-protein kinase</fullName>
    </submittedName>
</protein>
<dbReference type="SMART" id="SM00320">
    <property type="entry name" value="WD40"/>
    <property type="match status" value="7"/>
</dbReference>
<evidence type="ECO:0000256" key="7">
    <source>
        <dbReference type="SAM" id="MobiDB-lite"/>
    </source>
</evidence>
<evidence type="ECO:0000256" key="3">
    <source>
        <dbReference type="ARBA" id="ARBA00022777"/>
    </source>
</evidence>
<dbReference type="SUPFAM" id="SSF50978">
    <property type="entry name" value="WD40 repeat-like"/>
    <property type="match status" value="1"/>
</dbReference>